<feature type="compositionally biased region" description="Polar residues" evidence="2">
    <location>
        <begin position="42"/>
        <end position="58"/>
    </location>
</feature>
<keyword evidence="1" id="KW-0175">Coiled coil</keyword>
<keyword evidence="4" id="KW-1185">Reference proteome</keyword>
<evidence type="ECO:0000256" key="1">
    <source>
        <dbReference type="SAM" id="Coils"/>
    </source>
</evidence>
<feature type="coiled-coil region" evidence="1">
    <location>
        <begin position="151"/>
        <end position="216"/>
    </location>
</feature>
<protein>
    <submittedName>
        <fullName evidence="3">Uncharacterized protein</fullName>
    </submittedName>
</protein>
<evidence type="ECO:0000313" key="4">
    <source>
        <dbReference type="Proteomes" id="UP000070444"/>
    </source>
</evidence>
<feature type="non-terminal residue" evidence="3">
    <location>
        <position position="1"/>
    </location>
</feature>
<organism evidence="3 4">
    <name type="scientific">Conidiobolus coronatus (strain ATCC 28846 / CBS 209.66 / NRRL 28638)</name>
    <name type="common">Delacroixia coronata</name>
    <dbReference type="NCBI Taxonomy" id="796925"/>
    <lineage>
        <taxon>Eukaryota</taxon>
        <taxon>Fungi</taxon>
        <taxon>Fungi incertae sedis</taxon>
        <taxon>Zoopagomycota</taxon>
        <taxon>Entomophthoromycotina</taxon>
        <taxon>Entomophthoromycetes</taxon>
        <taxon>Entomophthorales</taxon>
        <taxon>Ancylistaceae</taxon>
        <taxon>Conidiobolus</taxon>
    </lineage>
</organism>
<proteinExistence type="predicted"/>
<sequence>VLSNHQNFSSETTGESDDTESTGSSISTFEISSILADTQVSEVSSDLNTSKSAPTATENSDEIIIDPKTNANSKVLFSDLPPSAQKLIHDVEQYKNQQKSISDGLKSVIEETRKSLDGYHAKFKNNKLQVSNLEKDIKSEESHDKADALELNKETKDLQQTCQSVNRLQNEYTQLAEIEGTLDYFNKTSKALEQHVNQALETLKLLNQQINILNQSKTNQNASEKVKEEVKSRCPVVIDLTDEVSD</sequence>
<feature type="region of interest" description="Disordered" evidence="2">
    <location>
        <begin position="1"/>
        <end position="25"/>
    </location>
</feature>
<dbReference type="AlphaFoldDB" id="A0A137P2E0"/>
<evidence type="ECO:0000256" key="2">
    <source>
        <dbReference type="SAM" id="MobiDB-lite"/>
    </source>
</evidence>
<dbReference type="EMBL" id="KQ964549">
    <property type="protein sequence ID" value="KXN69069.1"/>
    <property type="molecule type" value="Genomic_DNA"/>
</dbReference>
<name>A0A137P2E0_CONC2</name>
<accession>A0A137P2E0</accession>
<gene>
    <name evidence="3" type="ORF">CONCODRAFT_8553</name>
</gene>
<evidence type="ECO:0000313" key="3">
    <source>
        <dbReference type="EMBL" id="KXN69069.1"/>
    </source>
</evidence>
<feature type="region of interest" description="Disordered" evidence="2">
    <location>
        <begin position="42"/>
        <end position="65"/>
    </location>
</feature>
<dbReference type="Proteomes" id="UP000070444">
    <property type="component" value="Unassembled WGS sequence"/>
</dbReference>
<reference evidence="3 4" key="1">
    <citation type="journal article" date="2015" name="Genome Biol. Evol.">
        <title>Phylogenomic analyses indicate that early fungi evolved digesting cell walls of algal ancestors of land plants.</title>
        <authorList>
            <person name="Chang Y."/>
            <person name="Wang S."/>
            <person name="Sekimoto S."/>
            <person name="Aerts A.L."/>
            <person name="Choi C."/>
            <person name="Clum A."/>
            <person name="LaButti K.M."/>
            <person name="Lindquist E.A."/>
            <person name="Yee Ngan C."/>
            <person name="Ohm R.A."/>
            <person name="Salamov A.A."/>
            <person name="Grigoriev I.V."/>
            <person name="Spatafora J.W."/>
            <person name="Berbee M.L."/>
        </authorList>
    </citation>
    <scope>NUCLEOTIDE SEQUENCE [LARGE SCALE GENOMIC DNA]</scope>
    <source>
        <strain evidence="3 4">NRRL 28638</strain>
    </source>
</reference>